<evidence type="ECO:0000256" key="1">
    <source>
        <dbReference type="ARBA" id="ARBA00004429"/>
    </source>
</evidence>
<keyword evidence="6" id="KW-0571">Peptide transport</keyword>
<evidence type="ECO:0000256" key="11">
    <source>
        <dbReference type="ARBA" id="ARBA00072251"/>
    </source>
</evidence>
<comment type="similarity">
    <text evidence="10">Belongs to the binding-protein-dependent transport system permease family. OppBC subfamily.</text>
</comment>
<dbReference type="Pfam" id="PF00528">
    <property type="entry name" value="BPD_transp_1"/>
    <property type="match status" value="1"/>
</dbReference>
<dbReference type="PANTHER" id="PTHR43386">
    <property type="entry name" value="OLIGOPEPTIDE TRANSPORT SYSTEM PERMEASE PROTEIN APPC"/>
    <property type="match status" value="1"/>
</dbReference>
<dbReference type="GO" id="GO:0015833">
    <property type="term" value="P:peptide transport"/>
    <property type="evidence" value="ECO:0007669"/>
    <property type="project" value="UniProtKB-KW"/>
</dbReference>
<comment type="caution">
    <text evidence="14">The sequence shown here is derived from an EMBL/GenBank/DDBJ whole genome shotgun (WGS) entry which is preliminary data.</text>
</comment>
<feature type="domain" description="ABC transmembrane type-1" evidence="13">
    <location>
        <begin position="173"/>
        <end position="362"/>
    </location>
</feature>
<dbReference type="AlphaFoldDB" id="A0A2S9QF41"/>
<protein>
    <recommendedName>
        <fullName evidence="11">Oligopeptide transport system permease protein OppC</fullName>
    </recommendedName>
</protein>
<evidence type="ECO:0000256" key="6">
    <source>
        <dbReference type="ARBA" id="ARBA00022856"/>
    </source>
</evidence>
<keyword evidence="3" id="KW-1003">Cell membrane</keyword>
<organism evidence="14 15">
    <name type="scientific">Labrys okinawensis</name>
    <dbReference type="NCBI Taxonomy" id="346911"/>
    <lineage>
        <taxon>Bacteria</taxon>
        <taxon>Pseudomonadati</taxon>
        <taxon>Pseudomonadota</taxon>
        <taxon>Alphaproteobacteria</taxon>
        <taxon>Hyphomicrobiales</taxon>
        <taxon>Xanthobacteraceae</taxon>
        <taxon>Labrys</taxon>
    </lineage>
</organism>
<evidence type="ECO:0000256" key="7">
    <source>
        <dbReference type="ARBA" id="ARBA00022927"/>
    </source>
</evidence>
<evidence type="ECO:0000256" key="3">
    <source>
        <dbReference type="ARBA" id="ARBA00022475"/>
    </source>
</evidence>
<evidence type="ECO:0000313" key="15">
    <source>
        <dbReference type="Proteomes" id="UP000237682"/>
    </source>
</evidence>
<feature type="transmembrane region" description="Helical" evidence="12">
    <location>
        <begin position="236"/>
        <end position="255"/>
    </location>
</feature>
<keyword evidence="8 12" id="KW-1133">Transmembrane helix</keyword>
<feature type="transmembrane region" description="Helical" evidence="12">
    <location>
        <begin position="175"/>
        <end position="197"/>
    </location>
</feature>
<reference evidence="14 15" key="1">
    <citation type="submission" date="2018-02" db="EMBL/GenBank/DDBJ databases">
        <title>Whole genome sequencing of endophytic bacterium.</title>
        <authorList>
            <person name="Eedara R."/>
            <person name="Podile A.R."/>
        </authorList>
    </citation>
    <scope>NUCLEOTIDE SEQUENCE [LARGE SCALE GENOMIC DNA]</scope>
    <source>
        <strain evidence="14 15">RP1T</strain>
    </source>
</reference>
<dbReference type="CDD" id="cd06261">
    <property type="entry name" value="TM_PBP2"/>
    <property type="match status" value="1"/>
</dbReference>
<feature type="transmembrane region" description="Helical" evidence="12">
    <location>
        <begin position="30"/>
        <end position="51"/>
    </location>
</feature>
<gene>
    <name evidence="14" type="ORF">C5L14_08625</name>
</gene>
<evidence type="ECO:0000256" key="10">
    <source>
        <dbReference type="ARBA" id="ARBA00024202"/>
    </source>
</evidence>
<keyword evidence="7" id="KW-0653">Protein transport</keyword>
<dbReference type="GO" id="GO:0055085">
    <property type="term" value="P:transmembrane transport"/>
    <property type="evidence" value="ECO:0007669"/>
    <property type="project" value="InterPro"/>
</dbReference>
<evidence type="ECO:0000256" key="5">
    <source>
        <dbReference type="ARBA" id="ARBA00022692"/>
    </source>
</evidence>
<evidence type="ECO:0000259" key="13">
    <source>
        <dbReference type="PROSITE" id="PS50928"/>
    </source>
</evidence>
<dbReference type="PANTHER" id="PTHR43386:SF2">
    <property type="entry name" value="OLIGOPEPTIDE TRANSPORT SYSTEM PERMEASE PROTEIN OPPC"/>
    <property type="match status" value="1"/>
</dbReference>
<dbReference type="Pfam" id="PF12911">
    <property type="entry name" value="OppC_N"/>
    <property type="match status" value="1"/>
</dbReference>
<dbReference type="Proteomes" id="UP000237682">
    <property type="component" value="Unassembled WGS sequence"/>
</dbReference>
<dbReference type="EMBL" id="PUEJ01000003">
    <property type="protein sequence ID" value="PRH87961.1"/>
    <property type="molecule type" value="Genomic_DNA"/>
</dbReference>
<dbReference type="GO" id="GO:0015031">
    <property type="term" value="P:protein transport"/>
    <property type="evidence" value="ECO:0007669"/>
    <property type="project" value="UniProtKB-KW"/>
</dbReference>
<dbReference type="RefSeq" id="WP_105861629.1">
    <property type="nucleotide sequence ID" value="NZ_PUEJ01000003.1"/>
</dbReference>
<evidence type="ECO:0000256" key="8">
    <source>
        <dbReference type="ARBA" id="ARBA00022989"/>
    </source>
</evidence>
<feature type="transmembrane region" description="Helical" evidence="12">
    <location>
        <begin position="209"/>
        <end position="230"/>
    </location>
</feature>
<proteinExistence type="inferred from homology"/>
<feature type="transmembrane region" description="Helical" evidence="12">
    <location>
        <begin position="342"/>
        <end position="362"/>
    </location>
</feature>
<keyword evidence="2 12" id="KW-0813">Transport</keyword>
<dbReference type="Gene3D" id="1.10.3720.10">
    <property type="entry name" value="MetI-like"/>
    <property type="match status" value="1"/>
</dbReference>
<dbReference type="SUPFAM" id="SSF161098">
    <property type="entry name" value="MetI-like"/>
    <property type="match status" value="1"/>
</dbReference>
<evidence type="ECO:0000313" key="14">
    <source>
        <dbReference type="EMBL" id="PRH87961.1"/>
    </source>
</evidence>
<dbReference type="InterPro" id="IPR050366">
    <property type="entry name" value="BP-dependent_transpt_permease"/>
</dbReference>
<keyword evidence="5 12" id="KW-0812">Transmembrane</keyword>
<dbReference type="OrthoDB" id="9805884at2"/>
<accession>A0A2S9QF41</accession>
<keyword evidence="9 12" id="KW-0472">Membrane</keyword>
<evidence type="ECO:0000256" key="2">
    <source>
        <dbReference type="ARBA" id="ARBA00022448"/>
    </source>
</evidence>
<dbReference type="InterPro" id="IPR025966">
    <property type="entry name" value="OppC_N"/>
</dbReference>
<feature type="transmembrane region" description="Helical" evidence="12">
    <location>
        <begin position="311"/>
        <end position="330"/>
    </location>
</feature>
<evidence type="ECO:0000256" key="4">
    <source>
        <dbReference type="ARBA" id="ARBA00022519"/>
    </source>
</evidence>
<name>A0A2S9QF41_9HYPH</name>
<keyword evidence="4" id="KW-0997">Cell inner membrane</keyword>
<dbReference type="PROSITE" id="PS50928">
    <property type="entry name" value="ABC_TM1"/>
    <property type="match status" value="1"/>
</dbReference>
<evidence type="ECO:0000256" key="9">
    <source>
        <dbReference type="ARBA" id="ARBA00023136"/>
    </source>
</evidence>
<dbReference type="InterPro" id="IPR035906">
    <property type="entry name" value="MetI-like_sf"/>
</dbReference>
<keyword evidence="15" id="KW-1185">Reference proteome</keyword>
<sequence>MTETILAPDTLPRSRSLFELAWLRLRRNKAAMVSLFVFTAIVLFSVLGPFFSPHGYDQVYGSYVKVPPSLSPYPKHATLEEAMKRAASQARLQVQSFETSGTQFTATLTSSRAIDPRATRYVDRIDEFRNTKVSETRDDGRTVVMQGDINGQYFLLGTDGNGRDLMTRIMIGGQVSLLVGLLASLVSLVIGVTYGAVSGYIGGRTDNLMMRFVEILYSLPFMFFVILLVASFGRDFWLIFVAIGAIEWLDMARIVRGQTLSLKRRDFISAAHALGLSEGAVIRRHIIPNTLSPVLVFLTVRIPRIILLESFLSFLGLGVQAPLTSWGALIKEGADSMEAAPYLLICPAIFLVTTLFCLNFIGDGLRDAFDPKDR</sequence>
<dbReference type="GO" id="GO:0005886">
    <property type="term" value="C:plasma membrane"/>
    <property type="evidence" value="ECO:0007669"/>
    <property type="project" value="UniProtKB-SubCell"/>
</dbReference>
<evidence type="ECO:0000256" key="12">
    <source>
        <dbReference type="RuleBase" id="RU363032"/>
    </source>
</evidence>
<comment type="subcellular location">
    <subcellularLocation>
        <location evidence="1">Cell inner membrane</location>
        <topology evidence="1">Multi-pass membrane protein</topology>
    </subcellularLocation>
    <subcellularLocation>
        <location evidence="12">Cell membrane</location>
        <topology evidence="12">Multi-pass membrane protein</topology>
    </subcellularLocation>
</comment>
<dbReference type="InterPro" id="IPR000515">
    <property type="entry name" value="MetI-like"/>
</dbReference>